<sequence length="153" mass="16890">MGGIKPSGTSVRKIVTRPVAFGLVSYLPIWQSGAVTNDIIALSQYALNMQQECLIHCCERVQFMTKMSYDSTTQCSHRPLSNTRPVITLGIFTKTTLRRQLGLSNISVTCGGIAVWALRCALACVDRFVASIEKINATQNTIRLLDGKLHFIK</sequence>
<dbReference type="Proteomes" id="UP000001072">
    <property type="component" value="Unassembled WGS sequence"/>
</dbReference>
<reference evidence="2" key="1">
    <citation type="journal article" date="2011" name="Proc. Natl. Acad. Sci. U.S.A.">
        <title>Obligate biotrophy features unraveled by the genomic analysis of rust fungi.</title>
        <authorList>
            <person name="Duplessis S."/>
            <person name="Cuomo C.A."/>
            <person name="Lin Y.-C."/>
            <person name="Aerts A."/>
            <person name="Tisserant E."/>
            <person name="Veneault-Fourrey C."/>
            <person name="Joly D.L."/>
            <person name="Hacquard S."/>
            <person name="Amselem J."/>
            <person name="Cantarel B.L."/>
            <person name="Chiu R."/>
            <person name="Coutinho P.M."/>
            <person name="Feau N."/>
            <person name="Field M."/>
            <person name="Frey P."/>
            <person name="Gelhaye E."/>
            <person name="Goldberg J."/>
            <person name="Grabherr M.G."/>
            <person name="Kodira C.D."/>
            <person name="Kohler A."/>
            <person name="Kuees U."/>
            <person name="Lindquist E.A."/>
            <person name="Lucas S.M."/>
            <person name="Mago R."/>
            <person name="Mauceli E."/>
            <person name="Morin E."/>
            <person name="Murat C."/>
            <person name="Pangilinan J.L."/>
            <person name="Park R."/>
            <person name="Pearson M."/>
            <person name="Quesneville H."/>
            <person name="Rouhier N."/>
            <person name="Sakthikumar S."/>
            <person name="Salamov A.A."/>
            <person name="Schmutz J."/>
            <person name="Selles B."/>
            <person name="Shapiro H."/>
            <person name="Tanguay P."/>
            <person name="Tuskan G.A."/>
            <person name="Henrissat B."/>
            <person name="Van de Peer Y."/>
            <person name="Rouze P."/>
            <person name="Ellis J.G."/>
            <person name="Dodds P.N."/>
            <person name="Schein J.E."/>
            <person name="Zhong S."/>
            <person name="Hamelin R.C."/>
            <person name="Grigoriev I.V."/>
            <person name="Szabo L.J."/>
            <person name="Martin F."/>
        </authorList>
    </citation>
    <scope>NUCLEOTIDE SEQUENCE [LARGE SCALE GENOMIC DNA]</scope>
    <source>
        <strain evidence="2">98AG31 / pathotype 3-4-7</strain>
    </source>
</reference>
<keyword evidence="2" id="KW-1185">Reference proteome</keyword>
<gene>
    <name evidence="1" type="ORF">MELLADRAFT_111603</name>
</gene>
<protein>
    <submittedName>
        <fullName evidence="1">Uncharacterized protein</fullName>
    </submittedName>
</protein>
<dbReference type="VEuPathDB" id="FungiDB:MELLADRAFT_111603"/>
<dbReference type="EMBL" id="GL883144">
    <property type="protein sequence ID" value="EGG00718.1"/>
    <property type="molecule type" value="Genomic_DNA"/>
</dbReference>
<dbReference type="AlphaFoldDB" id="F4S3R1"/>
<dbReference type="HOGENOM" id="CLU_1713679_0_0_1"/>
<evidence type="ECO:0000313" key="1">
    <source>
        <dbReference type="EMBL" id="EGG00718.1"/>
    </source>
</evidence>
<name>F4S3R1_MELLP</name>
<proteinExistence type="predicted"/>
<dbReference type="KEGG" id="mlr:MELLADRAFT_111603"/>
<dbReference type="RefSeq" id="XP_007415989.1">
    <property type="nucleotide sequence ID" value="XM_007415927.1"/>
</dbReference>
<dbReference type="InParanoid" id="F4S3R1"/>
<organism evidence="2">
    <name type="scientific">Melampsora larici-populina (strain 98AG31 / pathotype 3-4-7)</name>
    <name type="common">Poplar leaf rust fungus</name>
    <dbReference type="NCBI Taxonomy" id="747676"/>
    <lineage>
        <taxon>Eukaryota</taxon>
        <taxon>Fungi</taxon>
        <taxon>Dikarya</taxon>
        <taxon>Basidiomycota</taxon>
        <taxon>Pucciniomycotina</taxon>
        <taxon>Pucciniomycetes</taxon>
        <taxon>Pucciniales</taxon>
        <taxon>Melampsoraceae</taxon>
        <taxon>Melampsora</taxon>
    </lineage>
</organism>
<accession>F4S3R1</accession>
<evidence type="ECO:0000313" key="2">
    <source>
        <dbReference type="Proteomes" id="UP000001072"/>
    </source>
</evidence>
<dbReference type="GeneID" id="18924438"/>